<dbReference type="InterPro" id="IPR011333">
    <property type="entry name" value="SKP1/BTB/POZ_sf"/>
</dbReference>
<dbReference type="InterPro" id="IPR000210">
    <property type="entry name" value="BTB/POZ_dom"/>
</dbReference>
<dbReference type="EMBL" id="CAFZ01000225">
    <property type="protein sequence ID" value="CCA73443.1"/>
    <property type="molecule type" value="Genomic_DNA"/>
</dbReference>
<accession>G4TQ50</accession>
<dbReference type="OrthoDB" id="3164835at2759"/>
<evidence type="ECO:0000313" key="2">
    <source>
        <dbReference type="EMBL" id="CCA73443.1"/>
    </source>
</evidence>
<comment type="caution">
    <text evidence="2">The sequence shown here is derived from an EMBL/GenBank/DDBJ whole genome shotgun (WGS) entry which is preliminary data.</text>
</comment>
<evidence type="ECO:0000313" key="3">
    <source>
        <dbReference type="Proteomes" id="UP000007148"/>
    </source>
</evidence>
<dbReference type="HOGENOM" id="CLU_079122_0_0_1"/>
<dbReference type="Proteomes" id="UP000007148">
    <property type="component" value="Unassembled WGS sequence"/>
</dbReference>
<dbReference type="Pfam" id="PF00651">
    <property type="entry name" value="BTB"/>
    <property type="match status" value="1"/>
</dbReference>
<organism evidence="2 3">
    <name type="scientific">Serendipita indica (strain DSM 11827)</name>
    <name type="common">Root endophyte fungus</name>
    <name type="synonym">Piriformospora indica</name>
    <dbReference type="NCBI Taxonomy" id="1109443"/>
    <lineage>
        <taxon>Eukaryota</taxon>
        <taxon>Fungi</taxon>
        <taxon>Dikarya</taxon>
        <taxon>Basidiomycota</taxon>
        <taxon>Agaricomycotina</taxon>
        <taxon>Agaricomycetes</taxon>
        <taxon>Sebacinales</taxon>
        <taxon>Serendipitaceae</taxon>
        <taxon>Serendipita</taxon>
    </lineage>
</organism>
<dbReference type="Gene3D" id="3.30.710.10">
    <property type="entry name" value="Potassium Channel Kv1.1, Chain A"/>
    <property type="match status" value="1"/>
</dbReference>
<dbReference type="AlphaFoldDB" id="G4TQ50"/>
<dbReference type="eggNOG" id="ENOG502RC8W">
    <property type="taxonomic scope" value="Eukaryota"/>
</dbReference>
<sequence>MTEDHATYSKDFPEGYGDFKLIASDGVIFCFPKAFLSWMSPVFADMLSVGGDTSDAGDIQKQVSVTEDSTTLDLLLRFFDPKKKVRPLEEQTLPALLEAARKYQVPEVMDWWEEQVKLEKQGPSNEVTTVIKYPMLSLALAVRHGLDNTARLALRELIKAPSSEIQTKLHFDSTLLTHLIQLRQERYKILSSKMLDYYMSRDRCVDCIWHYAELSHHMARLIAALADEPSLRICQTAVSWPVSPCRWVHWASSQEMLEKWWISEITTLEDELPSLPAKPCEHYLQICFRL</sequence>
<reference evidence="2 3" key="1">
    <citation type="journal article" date="2011" name="PLoS Pathog.">
        <title>Endophytic Life Strategies Decoded by Genome and Transcriptome Analyses of the Mutualistic Root Symbiont Piriformospora indica.</title>
        <authorList>
            <person name="Zuccaro A."/>
            <person name="Lahrmann U."/>
            <person name="Guldener U."/>
            <person name="Langen G."/>
            <person name="Pfiffi S."/>
            <person name="Biedenkopf D."/>
            <person name="Wong P."/>
            <person name="Samans B."/>
            <person name="Grimm C."/>
            <person name="Basiewicz M."/>
            <person name="Murat C."/>
            <person name="Martin F."/>
            <person name="Kogel K.H."/>
        </authorList>
    </citation>
    <scope>NUCLEOTIDE SEQUENCE [LARGE SCALE GENOMIC DNA]</scope>
    <source>
        <strain evidence="2 3">DSM 11827</strain>
    </source>
</reference>
<name>G4TQ50_SERID</name>
<dbReference type="SUPFAM" id="SSF54695">
    <property type="entry name" value="POZ domain"/>
    <property type="match status" value="1"/>
</dbReference>
<feature type="domain" description="BTB" evidence="1">
    <location>
        <begin position="17"/>
        <end position="120"/>
    </location>
</feature>
<dbReference type="InParanoid" id="G4TQ50"/>
<dbReference type="SMART" id="SM00225">
    <property type="entry name" value="BTB"/>
    <property type="match status" value="1"/>
</dbReference>
<gene>
    <name evidence="2" type="ORF">PIIN_07397</name>
</gene>
<keyword evidence="3" id="KW-1185">Reference proteome</keyword>
<proteinExistence type="predicted"/>
<evidence type="ECO:0000259" key="1">
    <source>
        <dbReference type="SMART" id="SM00225"/>
    </source>
</evidence>
<protein>
    <recommendedName>
        <fullName evidence="1">BTB domain-containing protein</fullName>
    </recommendedName>
</protein>